<dbReference type="Proteomes" id="UP000322234">
    <property type="component" value="Unassembled WGS sequence"/>
</dbReference>
<feature type="domain" description="KRAB" evidence="2">
    <location>
        <begin position="189"/>
        <end position="262"/>
    </location>
</feature>
<dbReference type="GO" id="GO:0006355">
    <property type="term" value="P:regulation of DNA-templated transcription"/>
    <property type="evidence" value="ECO:0007669"/>
    <property type="project" value="InterPro"/>
</dbReference>
<reference evidence="3" key="1">
    <citation type="submission" date="2019-10" db="EMBL/GenBank/DDBJ databases">
        <title>The sequence and de novo assembly of the wild yak genome.</title>
        <authorList>
            <person name="Liu Y."/>
        </authorList>
    </citation>
    <scope>NUCLEOTIDE SEQUENCE [LARGE SCALE GENOMIC DNA]</scope>
    <source>
        <strain evidence="3">WY2019</strain>
    </source>
</reference>
<name>A0A6B0SEY7_9CETA</name>
<evidence type="ECO:0000313" key="4">
    <source>
        <dbReference type="Proteomes" id="UP000322234"/>
    </source>
</evidence>
<dbReference type="Pfam" id="PF01352">
    <property type="entry name" value="KRAB"/>
    <property type="match status" value="1"/>
</dbReference>
<dbReference type="CDD" id="cd07765">
    <property type="entry name" value="KRAB_A-box"/>
    <property type="match status" value="1"/>
</dbReference>
<dbReference type="InterPro" id="IPR036051">
    <property type="entry name" value="KRAB_dom_sf"/>
</dbReference>
<comment type="caution">
    <text evidence="3">The sequence shown here is derived from an EMBL/GenBank/DDBJ whole genome shotgun (WGS) entry which is preliminary data.</text>
</comment>
<keyword evidence="4" id="KW-1185">Reference proteome</keyword>
<dbReference type="InterPro" id="IPR001909">
    <property type="entry name" value="KRAB"/>
</dbReference>
<feature type="compositionally biased region" description="Basic and acidic residues" evidence="1">
    <location>
        <begin position="313"/>
        <end position="327"/>
    </location>
</feature>
<feature type="region of interest" description="Disordered" evidence="1">
    <location>
        <begin position="300"/>
        <end position="340"/>
    </location>
</feature>
<proteinExistence type="predicted"/>
<accession>A0A6B0SEY7</accession>
<evidence type="ECO:0000313" key="3">
    <source>
        <dbReference type="EMBL" id="MXQ98546.1"/>
    </source>
</evidence>
<dbReference type="EMBL" id="VBQZ03000252">
    <property type="protein sequence ID" value="MXQ98546.1"/>
    <property type="molecule type" value="Genomic_DNA"/>
</dbReference>
<dbReference type="Gene3D" id="6.10.140.140">
    <property type="match status" value="1"/>
</dbReference>
<sequence>MLRTVVSRRKAGKTSNYMRVQPGLCCAAHLATSALLIAVPAGAGLCARHSWSDHWDKEAALHLAPSERHRDRAPTTGRRVRRAAVANLGSGRPQFRPSSPSPAALALVTLPSPSQARSPGHRRGDPRAPDTAVASRSENNGRDGSKRSPTSAPLSPKRRIPEVSIQKREARNDRELGRQGNRLNTFQATELEFLSVNYTLKNWKGTALSQRALYWNIMLENCCSLAPLAGENRMASSQLSPKQDISEESKSADRTSGILCGLILRGPEAGASCEEALEKLKVQPSDEEGTRLERFHRLANNTTSSTTSTRQSPKMETEWHNLEKDTQGLRSPTRSPYGSERVRKIAMDLLKTILNKDPTQPNQ</sequence>
<protein>
    <recommendedName>
        <fullName evidence="2">KRAB domain-containing protein</fullName>
    </recommendedName>
</protein>
<dbReference type="PROSITE" id="PS50805">
    <property type="entry name" value="KRAB"/>
    <property type="match status" value="1"/>
</dbReference>
<feature type="region of interest" description="Disordered" evidence="1">
    <location>
        <begin position="112"/>
        <end position="181"/>
    </location>
</feature>
<evidence type="ECO:0000259" key="2">
    <source>
        <dbReference type="PROSITE" id="PS50805"/>
    </source>
</evidence>
<feature type="region of interest" description="Disordered" evidence="1">
    <location>
        <begin position="86"/>
        <end position="105"/>
    </location>
</feature>
<dbReference type="AlphaFoldDB" id="A0A6B0SEY7"/>
<dbReference type="SUPFAM" id="SSF109640">
    <property type="entry name" value="KRAB domain (Kruppel-associated box)"/>
    <property type="match status" value="1"/>
</dbReference>
<organism evidence="3 4">
    <name type="scientific">Bos mutus</name>
    <name type="common">wild yak</name>
    <dbReference type="NCBI Taxonomy" id="72004"/>
    <lineage>
        <taxon>Eukaryota</taxon>
        <taxon>Metazoa</taxon>
        <taxon>Chordata</taxon>
        <taxon>Craniata</taxon>
        <taxon>Vertebrata</taxon>
        <taxon>Euteleostomi</taxon>
        <taxon>Mammalia</taxon>
        <taxon>Eutheria</taxon>
        <taxon>Laurasiatheria</taxon>
        <taxon>Artiodactyla</taxon>
        <taxon>Ruminantia</taxon>
        <taxon>Pecora</taxon>
        <taxon>Bovidae</taxon>
        <taxon>Bovinae</taxon>
        <taxon>Bos</taxon>
    </lineage>
</organism>
<gene>
    <name evidence="3" type="ORF">E5288_WYG008109</name>
</gene>
<evidence type="ECO:0000256" key="1">
    <source>
        <dbReference type="SAM" id="MobiDB-lite"/>
    </source>
</evidence>
<feature type="compositionally biased region" description="Basic and acidic residues" evidence="1">
    <location>
        <begin position="159"/>
        <end position="177"/>
    </location>
</feature>